<dbReference type="RefSeq" id="WP_151917677.1">
    <property type="nucleotide sequence ID" value="NZ_RQSP01000079.1"/>
</dbReference>
<name>A0A5N5RCM5_9BIFI</name>
<dbReference type="AlphaFoldDB" id="A0A5N5RCM5"/>
<protein>
    <submittedName>
        <fullName evidence="2">DUF4236 domain-containing protein</fullName>
    </submittedName>
</protein>
<reference evidence="2 3" key="1">
    <citation type="journal article" date="2019" name="Int. J. Syst. Evol. Microbiol.">
        <title>Bifidobacterium jacchi sp. nov., isolated from the faeces of a baby common marmoset (Callithrix jacchus).</title>
        <authorList>
            <person name="Modesto M."/>
            <person name="Watanabe K."/>
            <person name="Arita M."/>
            <person name="Satti M."/>
            <person name="Oki K."/>
            <person name="Sciavilla P."/>
            <person name="Patavino C."/>
            <person name="Camma C."/>
            <person name="Michelini S."/>
            <person name="Sgorbati B."/>
            <person name="Mattarelli P."/>
        </authorList>
    </citation>
    <scope>NUCLEOTIDE SEQUENCE [LARGE SCALE GENOMIC DNA]</scope>
    <source>
        <strain evidence="2 3">MRM 9.3</strain>
    </source>
</reference>
<evidence type="ECO:0000313" key="3">
    <source>
        <dbReference type="Proteomes" id="UP000326336"/>
    </source>
</evidence>
<comment type="caution">
    <text evidence="2">The sequence shown here is derived from an EMBL/GenBank/DDBJ whole genome shotgun (WGS) entry which is preliminary data.</text>
</comment>
<evidence type="ECO:0000259" key="1">
    <source>
        <dbReference type="Pfam" id="PF14020"/>
    </source>
</evidence>
<dbReference type="Proteomes" id="UP000326336">
    <property type="component" value="Unassembled WGS sequence"/>
</dbReference>
<organism evidence="2 3">
    <name type="scientific">Bifidobacterium jacchi</name>
    <dbReference type="NCBI Taxonomy" id="2490545"/>
    <lineage>
        <taxon>Bacteria</taxon>
        <taxon>Bacillati</taxon>
        <taxon>Actinomycetota</taxon>
        <taxon>Actinomycetes</taxon>
        <taxon>Bifidobacteriales</taxon>
        <taxon>Bifidobacteriaceae</taxon>
        <taxon>Bifidobacterium</taxon>
    </lineage>
</organism>
<feature type="domain" description="DUF4236" evidence="1">
    <location>
        <begin position="3"/>
        <end position="57"/>
    </location>
</feature>
<accession>A0A5N5RCM5</accession>
<dbReference type="OrthoDB" id="3240586at2"/>
<keyword evidence="3" id="KW-1185">Reference proteome</keyword>
<dbReference type="Pfam" id="PF14020">
    <property type="entry name" value="DUF4236"/>
    <property type="match status" value="1"/>
</dbReference>
<proteinExistence type="predicted"/>
<dbReference type="InterPro" id="IPR025330">
    <property type="entry name" value="DUF4236"/>
</dbReference>
<sequence>MGFKFNKSIGGKFFRVNLGKNGLNSVTFGKRGALHLTTGKTGTRVGTPILPGSGLSYEARFDKPKKK</sequence>
<dbReference type="EMBL" id="RQSP01000079">
    <property type="protein sequence ID" value="KAB5603492.1"/>
    <property type="molecule type" value="Genomic_DNA"/>
</dbReference>
<evidence type="ECO:0000313" key="2">
    <source>
        <dbReference type="EMBL" id="KAB5603492.1"/>
    </source>
</evidence>
<gene>
    <name evidence="2" type="ORF">EHS19_10355</name>
</gene>